<comment type="caution">
    <text evidence="1">The sequence shown here is derived from an EMBL/GenBank/DDBJ whole genome shotgun (WGS) entry which is preliminary data.</text>
</comment>
<evidence type="ECO:0000313" key="1">
    <source>
        <dbReference type="EMBL" id="KAI4862532.1"/>
    </source>
</evidence>
<sequence length="329" mass="36226">MATGSAAAPFAIPTIDISPYLEDPSSSASARVVEDVRRACVTSGFFQIVNHGLSRELQGAVLKAAERFFALPLEEKKKIRHPVLKNRGYELIGSQALQDGTLPDLKEGFYIGQYIPEDDERSKKHPYLIGPNLFPPSLPDEALKIPTETYYEAVFALSCKVMEILARGLPYGDDIFVPFVSNDPVCIVRLLHYPPQDSADARQLGAGAHTDFGAITLLMQDESGGLEVFDHTSNRWIPVAPNPDAYVVNIGDMLSLWTKGIYKSTVHRVINKSGRDRYSVPFFFDGNTDVRLAPFDGSEPVGGGKILTSEEHMLERYGTTYGRAEKATA</sequence>
<protein>
    <submittedName>
        <fullName evidence="1">Clavaminate synthase-like protein</fullName>
    </submittedName>
</protein>
<keyword evidence="2" id="KW-1185">Reference proteome</keyword>
<dbReference type="EMBL" id="MU393524">
    <property type="protein sequence ID" value="KAI4862532.1"/>
    <property type="molecule type" value="Genomic_DNA"/>
</dbReference>
<reference evidence="1 2" key="1">
    <citation type="journal article" date="2022" name="New Phytol.">
        <title>Ecological generalism drives hyperdiversity of secondary metabolite gene clusters in xylarialean endophytes.</title>
        <authorList>
            <person name="Franco M.E.E."/>
            <person name="Wisecaver J.H."/>
            <person name="Arnold A.E."/>
            <person name="Ju Y.M."/>
            <person name="Slot J.C."/>
            <person name="Ahrendt S."/>
            <person name="Moore L.P."/>
            <person name="Eastman K.E."/>
            <person name="Scott K."/>
            <person name="Konkel Z."/>
            <person name="Mondo S.J."/>
            <person name="Kuo A."/>
            <person name="Hayes R.D."/>
            <person name="Haridas S."/>
            <person name="Andreopoulos B."/>
            <person name="Riley R."/>
            <person name="LaButti K."/>
            <person name="Pangilinan J."/>
            <person name="Lipzen A."/>
            <person name="Amirebrahimi M."/>
            <person name="Yan J."/>
            <person name="Adam C."/>
            <person name="Keymanesh K."/>
            <person name="Ng V."/>
            <person name="Louie K."/>
            <person name="Northen T."/>
            <person name="Drula E."/>
            <person name="Henrissat B."/>
            <person name="Hsieh H.M."/>
            <person name="Youens-Clark K."/>
            <person name="Lutzoni F."/>
            <person name="Miadlikowska J."/>
            <person name="Eastwood D.C."/>
            <person name="Hamelin R.C."/>
            <person name="Grigoriev I.V."/>
            <person name="U'Ren J.M."/>
        </authorList>
    </citation>
    <scope>NUCLEOTIDE SEQUENCE [LARGE SCALE GENOMIC DNA]</scope>
    <source>
        <strain evidence="1 2">CBS 119005</strain>
    </source>
</reference>
<proteinExistence type="predicted"/>
<evidence type="ECO:0000313" key="2">
    <source>
        <dbReference type="Proteomes" id="UP001497700"/>
    </source>
</evidence>
<gene>
    <name evidence="1" type="ORF">F4820DRAFT_430421</name>
</gene>
<organism evidence="1 2">
    <name type="scientific">Hypoxylon rubiginosum</name>
    <dbReference type="NCBI Taxonomy" id="110542"/>
    <lineage>
        <taxon>Eukaryota</taxon>
        <taxon>Fungi</taxon>
        <taxon>Dikarya</taxon>
        <taxon>Ascomycota</taxon>
        <taxon>Pezizomycotina</taxon>
        <taxon>Sordariomycetes</taxon>
        <taxon>Xylariomycetidae</taxon>
        <taxon>Xylariales</taxon>
        <taxon>Hypoxylaceae</taxon>
        <taxon>Hypoxylon</taxon>
    </lineage>
</organism>
<name>A0ACB9YTG4_9PEZI</name>
<accession>A0ACB9YTG4</accession>
<dbReference type="Proteomes" id="UP001497700">
    <property type="component" value="Unassembled WGS sequence"/>
</dbReference>